<protein>
    <submittedName>
        <fullName evidence="1">Uncharacterized protein</fullName>
    </submittedName>
</protein>
<name>A0A0C3NYL8_PISTI</name>
<proteinExistence type="predicted"/>
<organism evidence="1 2">
    <name type="scientific">Pisolithus tinctorius Marx 270</name>
    <dbReference type="NCBI Taxonomy" id="870435"/>
    <lineage>
        <taxon>Eukaryota</taxon>
        <taxon>Fungi</taxon>
        <taxon>Dikarya</taxon>
        <taxon>Basidiomycota</taxon>
        <taxon>Agaricomycotina</taxon>
        <taxon>Agaricomycetes</taxon>
        <taxon>Agaricomycetidae</taxon>
        <taxon>Boletales</taxon>
        <taxon>Sclerodermatineae</taxon>
        <taxon>Pisolithaceae</taxon>
        <taxon>Pisolithus</taxon>
    </lineage>
</organism>
<evidence type="ECO:0000313" key="2">
    <source>
        <dbReference type="Proteomes" id="UP000054217"/>
    </source>
</evidence>
<dbReference type="InParanoid" id="A0A0C3NYL8"/>
<sequence>MSVETQSRTFIGSMAHKHICPDDESDTHAFFTQFHPTKHHQERNSSTNPLPNDIECEALQERYAPARPIPILELYLQRLGSNPQAMVKRMARGNARRSVFVSKVSDFLGHLFHKDSVHGACFQSGETEGNEGVVNALGCDVKSEDTMQAKRPRSEADE</sequence>
<dbReference type="OrthoDB" id="10422363at2759"/>
<dbReference type="HOGENOM" id="CLU_1670103_0_0_1"/>
<dbReference type="Proteomes" id="UP000054217">
    <property type="component" value="Unassembled WGS sequence"/>
</dbReference>
<reference evidence="2" key="2">
    <citation type="submission" date="2015-01" db="EMBL/GenBank/DDBJ databases">
        <title>Evolutionary Origins and Diversification of the Mycorrhizal Mutualists.</title>
        <authorList>
            <consortium name="DOE Joint Genome Institute"/>
            <consortium name="Mycorrhizal Genomics Consortium"/>
            <person name="Kohler A."/>
            <person name="Kuo A."/>
            <person name="Nagy L.G."/>
            <person name="Floudas D."/>
            <person name="Copeland A."/>
            <person name="Barry K.W."/>
            <person name="Cichocki N."/>
            <person name="Veneault-Fourrey C."/>
            <person name="LaButti K."/>
            <person name="Lindquist E.A."/>
            <person name="Lipzen A."/>
            <person name="Lundell T."/>
            <person name="Morin E."/>
            <person name="Murat C."/>
            <person name="Riley R."/>
            <person name="Ohm R."/>
            <person name="Sun H."/>
            <person name="Tunlid A."/>
            <person name="Henrissat B."/>
            <person name="Grigoriev I.V."/>
            <person name="Hibbett D.S."/>
            <person name="Martin F."/>
        </authorList>
    </citation>
    <scope>NUCLEOTIDE SEQUENCE [LARGE SCALE GENOMIC DNA]</scope>
    <source>
        <strain evidence="2">Marx 270</strain>
    </source>
</reference>
<reference evidence="1 2" key="1">
    <citation type="submission" date="2014-04" db="EMBL/GenBank/DDBJ databases">
        <authorList>
            <consortium name="DOE Joint Genome Institute"/>
            <person name="Kuo A."/>
            <person name="Kohler A."/>
            <person name="Costa M.D."/>
            <person name="Nagy L.G."/>
            <person name="Floudas D."/>
            <person name="Copeland A."/>
            <person name="Barry K.W."/>
            <person name="Cichocki N."/>
            <person name="Veneault-Fourrey C."/>
            <person name="LaButti K."/>
            <person name="Lindquist E.A."/>
            <person name="Lipzen A."/>
            <person name="Lundell T."/>
            <person name="Morin E."/>
            <person name="Murat C."/>
            <person name="Sun H."/>
            <person name="Tunlid A."/>
            <person name="Henrissat B."/>
            <person name="Grigoriev I.V."/>
            <person name="Hibbett D.S."/>
            <person name="Martin F."/>
            <person name="Nordberg H.P."/>
            <person name="Cantor M.N."/>
            <person name="Hua S.X."/>
        </authorList>
    </citation>
    <scope>NUCLEOTIDE SEQUENCE [LARGE SCALE GENOMIC DNA]</scope>
    <source>
        <strain evidence="1 2">Marx 270</strain>
    </source>
</reference>
<accession>A0A0C3NYL8</accession>
<dbReference type="EMBL" id="KN831997">
    <property type="protein sequence ID" value="KIO00239.1"/>
    <property type="molecule type" value="Genomic_DNA"/>
</dbReference>
<evidence type="ECO:0000313" key="1">
    <source>
        <dbReference type="EMBL" id="KIO00239.1"/>
    </source>
</evidence>
<gene>
    <name evidence="1" type="ORF">M404DRAFT_29638</name>
</gene>
<keyword evidence="2" id="KW-1185">Reference proteome</keyword>
<dbReference type="AlphaFoldDB" id="A0A0C3NYL8"/>